<keyword evidence="3" id="KW-0378">Hydrolase</keyword>
<feature type="chain" id="PRO_5017574618" evidence="1">
    <location>
        <begin position="25"/>
        <end position="235"/>
    </location>
</feature>
<organism evidence="3 4">
    <name type="scientific">Marixanthomonas ophiurae</name>
    <dbReference type="NCBI Taxonomy" id="387659"/>
    <lineage>
        <taxon>Bacteria</taxon>
        <taxon>Pseudomonadati</taxon>
        <taxon>Bacteroidota</taxon>
        <taxon>Flavobacteriia</taxon>
        <taxon>Flavobacteriales</taxon>
        <taxon>Flavobacteriaceae</taxon>
        <taxon>Marixanthomonas</taxon>
    </lineage>
</organism>
<dbReference type="Gene3D" id="3.40.50.1110">
    <property type="entry name" value="SGNH hydrolase"/>
    <property type="match status" value="1"/>
</dbReference>
<evidence type="ECO:0000313" key="4">
    <source>
        <dbReference type="Proteomes" id="UP000261082"/>
    </source>
</evidence>
<proteinExistence type="predicted"/>
<dbReference type="SUPFAM" id="SSF52266">
    <property type="entry name" value="SGNH hydrolase"/>
    <property type="match status" value="1"/>
</dbReference>
<dbReference type="Pfam" id="PF13472">
    <property type="entry name" value="Lipase_GDSL_2"/>
    <property type="match status" value="1"/>
</dbReference>
<comment type="caution">
    <text evidence="3">The sequence shown here is derived from an EMBL/GenBank/DDBJ whole genome shotgun (WGS) entry which is preliminary data.</text>
</comment>
<feature type="signal peptide" evidence="1">
    <location>
        <begin position="1"/>
        <end position="24"/>
    </location>
</feature>
<accession>A0A3E1QB87</accession>
<dbReference type="EMBL" id="QVID01000001">
    <property type="protein sequence ID" value="RFN59409.1"/>
    <property type="molecule type" value="Genomic_DNA"/>
</dbReference>
<evidence type="ECO:0000313" key="3">
    <source>
        <dbReference type="EMBL" id="RFN59409.1"/>
    </source>
</evidence>
<protein>
    <submittedName>
        <fullName evidence="3">SGNH/GDSL hydrolase family protein</fullName>
    </submittedName>
</protein>
<reference evidence="3 4" key="1">
    <citation type="journal article" date="2007" name="Int. J. Syst. Evol. Microbiol.">
        <title>Marixanthomonas ophiurae gen. nov., sp. nov., a marine bacterium of the family Flavobacteriaceae isolated from a deep-sea brittle star.</title>
        <authorList>
            <person name="Romanenko L.A."/>
            <person name="Uchino M."/>
            <person name="Frolova G.M."/>
            <person name="Mikhailov V.V."/>
        </authorList>
    </citation>
    <scope>NUCLEOTIDE SEQUENCE [LARGE SCALE GENOMIC DNA]</scope>
    <source>
        <strain evidence="3 4">KMM 3046</strain>
    </source>
</reference>
<sequence>MIKTFSILTLLSSFFLFLNCSVQKGTVKDKDSTSDYKYLALGDSYTIGESVCDTCRFPEQLKKELDQRLNEQGDLKIIAKTGWTTTDLLNAIAQQKPSNKYDLVTLLIGVNNQYQGQPFSTYEKEFPELLSKAIQFAGGNKDNVIVVSIPDYAFTPFGQTKNNPSKISEELGQYDAYAKNISEKEGVAAFVNITPITRKGLEDETLVASDGLHPSKEAYNQFVKLLSVKAVEILK</sequence>
<dbReference type="CDD" id="cd01832">
    <property type="entry name" value="SGNH_hydrolase_like_1"/>
    <property type="match status" value="1"/>
</dbReference>
<dbReference type="OrthoDB" id="158267at2"/>
<keyword evidence="4" id="KW-1185">Reference proteome</keyword>
<dbReference type="AlphaFoldDB" id="A0A3E1QB87"/>
<dbReference type="GO" id="GO:0016788">
    <property type="term" value="F:hydrolase activity, acting on ester bonds"/>
    <property type="evidence" value="ECO:0007669"/>
    <property type="project" value="UniProtKB-ARBA"/>
</dbReference>
<dbReference type="InterPro" id="IPR013830">
    <property type="entry name" value="SGNH_hydro"/>
</dbReference>
<keyword evidence="1" id="KW-0732">Signal</keyword>
<dbReference type="InterPro" id="IPR036514">
    <property type="entry name" value="SGNH_hydro_sf"/>
</dbReference>
<evidence type="ECO:0000256" key="1">
    <source>
        <dbReference type="SAM" id="SignalP"/>
    </source>
</evidence>
<name>A0A3E1QB87_9FLAO</name>
<dbReference type="RefSeq" id="WP_117158406.1">
    <property type="nucleotide sequence ID" value="NZ_QVID01000001.1"/>
</dbReference>
<evidence type="ECO:0000259" key="2">
    <source>
        <dbReference type="Pfam" id="PF13472"/>
    </source>
</evidence>
<feature type="domain" description="SGNH hydrolase-type esterase" evidence="2">
    <location>
        <begin position="40"/>
        <end position="219"/>
    </location>
</feature>
<gene>
    <name evidence="3" type="ORF">DZ858_04900</name>
</gene>
<dbReference type="Proteomes" id="UP000261082">
    <property type="component" value="Unassembled WGS sequence"/>
</dbReference>